<evidence type="ECO:0000256" key="4">
    <source>
        <dbReference type="ARBA" id="ARBA00022840"/>
    </source>
</evidence>
<dbReference type="GO" id="GO:0005737">
    <property type="term" value="C:cytoplasm"/>
    <property type="evidence" value="ECO:0007669"/>
    <property type="project" value="UniProtKB-SubCell"/>
</dbReference>
<evidence type="ECO:0000256" key="1">
    <source>
        <dbReference type="ARBA" id="ARBA00022598"/>
    </source>
</evidence>
<keyword evidence="6" id="KW-0963">Cytoplasm</keyword>
<comment type="catalytic activity">
    <reaction evidence="5 6">
        <text>cytidine(34) in tRNA(Ile2) + L-lysine + ATP = lysidine(34) in tRNA(Ile2) + AMP + diphosphate + H(+)</text>
        <dbReference type="Rhea" id="RHEA:43744"/>
        <dbReference type="Rhea" id="RHEA-COMP:10625"/>
        <dbReference type="Rhea" id="RHEA-COMP:10670"/>
        <dbReference type="ChEBI" id="CHEBI:15378"/>
        <dbReference type="ChEBI" id="CHEBI:30616"/>
        <dbReference type="ChEBI" id="CHEBI:32551"/>
        <dbReference type="ChEBI" id="CHEBI:33019"/>
        <dbReference type="ChEBI" id="CHEBI:82748"/>
        <dbReference type="ChEBI" id="CHEBI:83665"/>
        <dbReference type="ChEBI" id="CHEBI:456215"/>
        <dbReference type="EC" id="6.3.4.19"/>
    </reaction>
</comment>
<organism evidence="8 9">
    <name type="scientific">Sphingomonas sanxanigenens</name>
    <dbReference type="NCBI Taxonomy" id="397260"/>
    <lineage>
        <taxon>Bacteria</taxon>
        <taxon>Pseudomonadati</taxon>
        <taxon>Pseudomonadota</taxon>
        <taxon>Alphaproteobacteria</taxon>
        <taxon>Sphingomonadales</taxon>
        <taxon>Sphingomonadaceae</taxon>
        <taxon>Sphingomonas</taxon>
    </lineage>
</organism>
<dbReference type="AlphaFoldDB" id="A0A2W5C2J2"/>
<dbReference type="HAMAP" id="MF_01161">
    <property type="entry name" value="tRNA_Ile_lys_synt"/>
    <property type="match status" value="1"/>
</dbReference>
<proteinExistence type="inferred from homology"/>
<evidence type="ECO:0000259" key="7">
    <source>
        <dbReference type="Pfam" id="PF01171"/>
    </source>
</evidence>
<feature type="binding site" evidence="6">
    <location>
        <begin position="38"/>
        <end position="43"/>
    </location>
    <ligand>
        <name>ATP</name>
        <dbReference type="ChEBI" id="CHEBI:30616"/>
    </ligand>
</feature>
<evidence type="ECO:0000256" key="2">
    <source>
        <dbReference type="ARBA" id="ARBA00022694"/>
    </source>
</evidence>
<keyword evidence="3 6" id="KW-0547">Nucleotide-binding</keyword>
<name>A0A2W5C2J2_9SPHN</name>
<evidence type="ECO:0000256" key="6">
    <source>
        <dbReference type="HAMAP-Rule" id="MF_01161"/>
    </source>
</evidence>
<comment type="similarity">
    <text evidence="6">Belongs to the tRNA(Ile)-lysidine synthase family.</text>
</comment>
<dbReference type="InterPro" id="IPR012795">
    <property type="entry name" value="tRNA_Ile_lys_synt_N"/>
</dbReference>
<comment type="caution">
    <text evidence="8">The sequence shown here is derived from an EMBL/GenBank/DDBJ whole genome shotgun (WGS) entry which is preliminary data.</text>
</comment>
<dbReference type="EC" id="6.3.4.19" evidence="6"/>
<comment type="subcellular location">
    <subcellularLocation>
        <location evidence="6">Cytoplasm</location>
    </subcellularLocation>
</comment>
<dbReference type="InterPro" id="IPR012094">
    <property type="entry name" value="tRNA_Ile_lys_synt"/>
</dbReference>
<dbReference type="InterPro" id="IPR014729">
    <property type="entry name" value="Rossmann-like_a/b/a_fold"/>
</dbReference>
<dbReference type="NCBIfam" id="TIGR02432">
    <property type="entry name" value="lysidine_TilS_N"/>
    <property type="match status" value="1"/>
</dbReference>
<dbReference type="CDD" id="cd01992">
    <property type="entry name" value="TilS_N"/>
    <property type="match status" value="1"/>
</dbReference>
<keyword evidence="1 6" id="KW-0436">Ligase</keyword>
<protein>
    <recommendedName>
        <fullName evidence="6">tRNA(Ile)-lysidine synthase</fullName>
        <ecNumber evidence="6">6.3.4.19</ecNumber>
    </recommendedName>
    <alternativeName>
        <fullName evidence="6">tRNA(Ile)-2-lysyl-cytidine synthase</fullName>
    </alternativeName>
    <alternativeName>
        <fullName evidence="6">tRNA(Ile)-lysidine synthetase</fullName>
    </alternativeName>
</protein>
<evidence type="ECO:0000256" key="3">
    <source>
        <dbReference type="ARBA" id="ARBA00022741"/>
    </source>
</evidence>
<keyword evidence="2 6" id="KW-0819">tRNA processing</keyword>
<dbReference type="EMBL" id="QFNN01000058">
    <property type="protein sequence ID" value="PZO89461.1"/>
    <property type="molecule type" value="Genomic_DNA"/>
</dbReference>
<sequence length="325" mass="33846">MPVTPASPKAGEERTARFAAELARLGVAPDDRLAVAVSGGPDSLALLLLARAAHPGALIAATVDHGLRPEAAAEAAGVAAICASLGVEHQVLSVSVVEAGEGIQAAARAARYAALADWCAIRGIGRIATAHHADDQAETLLMRLNRGAGLAGLAGVRAARWLRPGLRLVRPLLGWRKAELVAIVTDAGLTPVDDPANRDARHDRTAIRALLAANPLLDPLRIAASAAHLADSEAALDWVTRRVTENRIEQQADGMAFDHAGLPREIRRRAVAQILSDFSVIADGPSLATLLDRLESGQAATLGGVKATPGECWTFAPAPARRGDH</sequence>
<dbReference type="PANTHER" id="PTHR43033">
    <property type="entry name" value="TRNA(ILE)-LYSIDINE SYNTHASE-RELATED"/>
    <property type="match status" value="1"/>
</dbReference>
<dbReference type="Pfam" id="PF01171">
    <property type="entry name" value="ATP_bind_3"/>
    <property type="match status" value="1"/>
</dbReference>
<reference evidence="8 9" key="1">
    <citation type="submission" date="2017-08" db="EMBL/GenBank/DDBJ databases">
        <title>Infants hospitalized years apart are colonized by the same room-sourced microbial strains.</title>
        <authorList>
            <person name="Brooks B."/>
            <person name="Olm M.R."/>
            <person name="Firek B.A."/>
            <person name="Baker R."/>
            <person name="Thomas B.C."/>
            <person name="Morowitz M.J."/>
            <person name="Banfield J.F."/>
        </authorList>
    </citation>
    <scope>NUCLEOTIDE SEQUENCE [LARGE SCALE GENOMIC DNA]</scope>
    <source>
        <strain evidence="8">S2_018_000_R2_101</strain>
    </source>
</reference>
<feature type="domain" description="tRNA(Ile)-lysidine/2-thiocytidine synthase N-terminal" evidence="7">
    <location>
        <begin position="33"/>
        <end position="209"/>
    </location>
</feature>
<dbReference type="SUPFAM" id="SSF52402">
    <property type="entry name" value="Adenine nucleotide alpha hydrolases-like"/>
    <property type="match status" value="1"/>
</dbReference>
<dbReference type="InterPro" id="IPR011063">
    <property type="entry name" value="TilS/TtcA_N"/>
</dbReference>
<evidence type="ECO:0000313" key="8">
    <source>
        <dbReference type="EMBL" id="PZO89461.1"/>
    </source>
</evidence>
<comment type="function">
    <text evidence="6">Ligates lysine onto the cytidine present at position 34 of the AUA codon-specific tRNA(Ile) that contains the anticodon CAU, in an ATP-dependent manner. Cytidine is converted to lysidine, thus changing the amino acid specificity of the tRNA from methionine to isoleucine.</text>
</comment>
<dbReference type="Proteomes" id="UP000249066">
    <property type="component" value="Unassembled WGS sequence"/>
</dbReference>
<dbReference type="GO" id="GO:0006400">
    <property type="term" value="P:tRNA modification"/>
    <property type="evidence" value="ECO:0007669"/>
    <property type="project" value="UniProtKB-UniRule"/>
</dbReference>
<evidence type="ECO:0000256" key="5">
    <source>
        <dbReference type="ARBA" id="ARBA00048539"/>
    </source>
</evidence>
<dbReference type="Gene3D" id="3.40.50.620">
    <property type="entry name" value="HUPs"/>
    <property type="match status" value="1"/>
</dbReference>
<comment type="domain">
    <text evidence="6">The N-terminal region contains the highly conserved SGGXDS motif, predicted to be a P-loop motif involved in ATP binding.</text>
</comment>
<keyword evidence="4 6" id="KW-0067">ATP-binding</keyword>
<dbReference type="GO" id="GO:0032267">
    <property type="term" value="F:tRNA(Ile)-lysidine synthase activity"/>
    <property type="evidence" value="ECO:0007669"/>
    <property type="project" value="UniProtKB-EC"/>
</dbReference>
<dbReference type="GO" id="GO:0005524">
    <property type="term" value="F:ATP binding"/>
    <property type="evidence" value="ECO:0007669"/>
    <property type="project" value="UniProtKB-UniRule"/>
</dbReference>
<gene>
    <name evidence="6 8" type="primary">tilS</name>
    <name evidence="8" type="ORF">DI623_10170</name>
</gene>
<evidence type="ECO:0000313" key="9">
    <source>
        <dbReference type="Proteomes" id="UP000249066"/>
    </source>
</evidence>
<dbReference type="PANTHER" id="PTHR43033:SF5">
    <property type="entry name" value="TRNA(ILE)-LYSIDINE SYNTHETASE"/>
    <property type="match status" value="1"/>
</dbReference>
<accession>A0A2W5C2J2</accession>